<sequence>MNKEMDQLKHTEQDVKEKKKTADSNSHEVSHHVSAWLDDVQKMKDKTQNIPTSRIKWFNVAKRYKAGKQSYAIRGQIKALVERNKSDINWTNEQKSLAKCTALTTYISYSTGKNLEEREKTIISTASDQEIDVISEMDAYIPNVTYPSYLLHTCHHLQHLQLGDDERVEVVFDMDSSSSSESPTIRDTQPPLILPYLNVLELYQLNEMSHVWKCNWNKFVIPQHQPLEFPFQNLTDISLWNCPRIKYLFSPLVAKYVSNLMWVNIDECDGIEEVISGRDDENEENTSTSSHKDTTFFPHLNILMLSNLSCLKRIDGGDTRSGKISSNTTNAIHDQFQSAQVIGACWSLCQYPRQISIHNCDTVSSLIPWYAAPQMKRLEKLKIKLCKTMVEVFESNLMNTYSVDEESATPRKNIATVVPQLSNLKSVFITECDVLSHVFTFSTLESLKQLKELRVERCFAIQVIVKEENETSSKLVVFPRLETIELDDLPNLKGFFLGMNNFRWPSLDNFMINDCPQLVVFTSGHSNTPKLKYIRTSLGKHNLECGLNFHGTINQTAFPSSDPIISKGMPCSFHNLVELSMGDRDVGTIIPYNVLLQLQKLEEIHLKSCNSVEEIFEVGPKGTNTSDFNESQTIVKVPNLRQVNLEWLDGLKYLWNSNRWMALEFPNLTSVSIQLCYSLEHVFTYSMVGSLLQLQDLRIGMCDNIEVIVKEEEDFDAKVNEIMLPRLKSIKLEYLSSLKGFWRRPQLLYKDQTRRGASILEHADHTFYLQGFTRIYPKNGLYSLKEHYNIKDSYTIYRNCAYFFLP</sequence>
<dbReference type="EMBL" id="CM042041">
    <property type="protein sequence ID" value="KAI3713139.1"/>
    <property type="molecule type" value="Genomic_DNA"/>
</dbReference>
<name>A0ACB9AU08_9ASTR</name>
<reference evidence="2" key="1">
    <citation type="journal article" date="2022" name="Mol. Ecol. Resour.">
        <title>The genomes of chicory, endive, great burdock and yacon provide insights into Asteraceae palaeo-polyploidization history and plant inulin production.</title>
        <authorList>
            <person name="Fan W."/>
            <person name="Wang S."/>
            <person name="Wang H."/>
            <person name="Wang A."/>
            <person name="Jiang F."/>
            <person name="Liu H."/>
            <person name="Zhao H."/>
            <person name="Xu D."/>
            <person name="Zhang Y."/>
        </authorList>
    </citation>
    <scope>NUCLEOTIDE SEQUENCE [LARGE SCALE GENOMIC DNA]</scope>
    <source>
        <strain evidence="2">cv. Yunnan</strain>
    </source>
</reference>
<gene>
    <name evidence="1" type="ORF">L1987_71711</name>
</gene>
<protein>
    <submittedName>
        <fullName evidence="1">Uncharacterized protein</fullName>
    </submittedName>
</protein>
<dbReference type="Proteomes" id="UP001056120">
    <property type="component" value="Linkage Group LG24"/>
</dbReference>
<comment type="caution">
    <text evidence="1">The sequence shown here is derived from an EMBL/GenBank/DDBJ whole genome shotgun (WGS) entry which is preliminary data.</text>
</comment>
<reference evidence="1 2" key="2">
    <citation type="journal article" date="2022" name="Mol. Ecol. Resour.">
        <title>The genomes of chicory, endive, great burdock and yacon provide insights into Asteraceae paleo-polyploidization history and plant inulin production.</title>
        <authorList>
            <person name="Fan W."/>
            <person name="Wang S."/>
            <person name="Wang H."/>
            <person name="Wang A."/>
            <person name="Jiang F."/>
            <person name="Liu H."/>
            <person name="Zhao H."/>
            <person name="Xu D."/>
            <person name="Zhang Y."/>
        </authorList>
    </citation>
    <scope>NUCLEOTIDE SEQUENCE [LARGE SCALE GENOMIC DNA]</scope>
    <source>
        <strain evidence="2">cv. Yunnan</strain>
        <tissue evidence="1">Leaves</tissue>
    </source>
</reference>
<evidence type="ECO:0000313" key="1">
    <source>
        <dbReference type="EMBL" id="KAI3713139.1"/>
    </source>
</evidence>
<organism evidence="1 2">
    <name type="scientific">Smallanthus sonchifolius</name>
    <dbReference type="NCBI Taxonomy" id="185202"/>
    <lineage>
        <taxon>Eukaryota</taxon>
        <taxon>Viridiplantae</taxon>
        <taxon>Streptophyta</taxon>
        <taxon>Embryophyta</taxon>
        <taxon>Tracheophyta</taxon>
        <taxon>Spermatophyta</taxon>
        <taxon>Magnoliopsida</taxon>
        <taxon>eudicotyledons</taxon>
        <taxon>Gunneridae</taxon>
        <taxon>Pentapetalae</taxon>
        <taxon>asterids</taxon>
        <taxon>campanulids</taxon>
        <taxon>Asterales</taxon>
        <taxon>Asteraceae</taxon>
        <taxon>Asteroideae</taxon>
        <taxon>Heliantheae alliance</taxon>
        <taxon>Millerieae</taxon>
        <taxon>Smallanthus</taxon>
    </lineage>
</organism>
<accession>A0ACB9AU08</accession>
<keyword evidence="2" id="KW-1185">Reference proteome</keyword>
<proteinExistence type="predicted"/>
<evidence type="ECO:0000313" key="2">
    <source>
        <dbReference type="Proteomes" id="UP001056120"/>
    </source>
</evidence>